<sequence>MRIALIGDIHLYNLQLRPRQWFSRRVMGHTNLLLNRRFRFNHGLLHPLMDKIREIKPEMVLCSGDVTTTSLESEFSDIAKFLKPLSKEIPTVVVPGNHDRYTFRAQRKLRMEKILEGIMPDTFPYYRRLTDRWHLIGLDSAIPQILMSRGALKKKQFSAFEMQLGQLSKEDALVLLCHYPASSPPGIPNSWAHNLAEAHQLRKMLNDCPARVLYMHGHIHQPWYWQASHKGVAANTDCTGELAFLNAGSPCMTSSKYPSGQGFWEVELPQDPSKQIGLMHHVPVAKRVIGSKRPKNQDHLTVIDGITWNSRTVL</sequence>
<dbReference type="RefSeq" id="WP_145076499.1">
    <property type="nucleotide sequence ID" value="NZ_CP036425.1"/>
</dbReference>
<dbReference type="AlphaFoldDB" id="A0A517YT92"/>
<dbReference type="GO" id="GO:0004114">
    <property type="term" value="F:3',5'-cyclic-nucleotide phosphodiesterase activity"/>
    <property type="evidence" value="ECO:0007669"/>
    <property type="project" value="UniProtKB-EC"/>
</dbReference>
<comment type="similarity">
    <text evidence="4">Belongs to the cyclic nucleotide phosphodiesterase class-III family.</text>
</comment>
<dbReference type="PANTHER" id="PTHR42988">
    <property type="entry name" value="PHOSPHOHYDROLASE"/>
    <property type="match status" value="1"/>
</dbReference>
<dbReference type="PANTHER" id="PTHR42988:SF2">
    <property type="entry name" value="CYCLIC NUCLEOTIDE PHOSPHODIESTERASE CBUA0032-RELATED"/>
    <property type="match status" value="1"/>
</dbReference>
<dbReference type="KEGG" id="pcor:KS4_15030"/>
<keyword evidence="1" id="KW-0479">Metal-binding</keyword>
<evidence type="ECO:0000313" key="7">
    <source>
        <dbReference type="Proteomes" id="UP000317369"/>
    </source>
</evidence>
<reference evidence="6 7" key="1">
    <citation type="submission" date="2019-02" db="EMBL/GenBank/DDBJ databases">
        <title>Deep-cultivation of Planctomycetes and their phenomic and genomic characterization uncovers novel biology.</title>
        <authorList>
            <person name="Wiegand S."/>
            <person name="Jogler M."/>
            <person name="Boedeker C."/>
            <person name="Pinto D."/>
            <person name="Vollmers J."/>
            <person name="Rivas-Marin E."/>
            <person name="Kohn T."/>
            <person name="Peeters S.H."/>
            <person name="Heuer A."/>
            <person name="Rast P."/>
            <person name="Oberbeckmann S."/>
            <person name="Bunk B."/>
            <person name="Jeske O."/>
            <person name="Meyerdierks A."/>
            <person name="Storesund J.E."/>
            <person name="Kallscheuer N."/>
            <person name="Luecker S."/>
            <person name="Lage O.M."/>
            <person name="Pohl T."/>
            <person name="Merkel B.J."/>
            <person name="Hornburger P."/>
            <person name="Mueller R.-W."/>
            <person name="Bruemmer F."/>
            <person name="Labrenz M."/>
            <person name="Spormann A.M."/>
            <person name="Op den Camp H."/>
            <person name="Overmann J."/>
            <person name="Amann R."/>
            <person name="Jetten M.S.M."/>
            <person name="Mascher T."/>
            <person name="Medema M.H."/>
            <person name="Devos D.P."/>
            <person name="Kaster A.-K."/>
            <person name="Ovreas L."/>
            <person name="Rohde M."/>
            <person name="Galperin M.Y."/>
            <person name="Jogler C."/>
        </authorList>
    </citation>
    <scope>NUCLEOTIDE SEQUENCE [LARGE SCALE GENOMIC DNA]</scope>
    <source>
        <strain evidence="6 7">KS4</strain>
    </source>
</reference>
<accession>A0A517YT92</accession>
<evidence type="ECO:0000256" key="2">
    <source>
        <dbReference type="ARBA" id="ARBA00022801"/>
    </source>
</evidence>
<dbReference type="Proteomes" id="UP000317369">
    <property type="component" value="Chromosome"/>
</dbReference>
<evidence type="ECO:0000256" key="3">
    <source>
        <dbReference type="ARBA" id="ARBA00023004"/>
    </source>
</evidence>
<dbReference type="InterPro" id="IPR050884">
    <property type="entry name" value="CNP_phosphodiesterase-III"/>
</dbReference>
<proteinExistence type="inferred from homology"/>
<dbReference type="EMBL" id="CP036425">
    <property type="protein sequence ID" value="QDU33455.1"/>
    <property type="molecule type" value="Genomic_DNA"/>
</dbReference>
<organism evidence="6 7">
    <name type="scientific">Poriferisphaera corsica</name>
    <dbReference type="NCBI Taxonomy" id="2528020"/>
    <lineage>
        <taxon>Bacteria</taxon>
        <taxon>Pseudomonadati</taxon>
        <taxon>Planctomycetota</taxon>
        <taxon>Phycisphaerae</taxon>
        <taxon>Phycisphaerales</taxon>
        <taxon>Phycisphaeraceae</taxon>
        <taxon>Poriferisphaera</taxon>
    </lineage>
</organism>
<keyword evidence="3" id="KW-0408">Iron</keyword>
<dbReference type="Pfam" id="PF00149">
    <property type="entry name" value="Metallophos"/>
    <property type="match status" value="1"/>
</dbReference>
<dbReference type="Gene3D" id="3.60.21.10">
    <property type="match status" value="1"/>
</dbReference>
<dbReference type="InterPro" id="IPR029052">
    <property type="entry name" value="Metallo-depent_PP-like"/>
</dbReference>
<keyword evidence="2 6" id="KW-0378">Hydrolase</keyword>
<evidence type="ECO:0000313" key="6">
    <source>
        <dbReference type="EMBL" id="QDU33455.1"/>
    </source>
</evidence>
<dbReference type="SUPFAM" id="SSF56300">
    <property type="entry name" value="Metallo-dependent phosphatases"/>
    <property type="match status" value="1"/>
</dbReference>
<name>A0A517YT92_9BACT</name>
<evidence type="ECO:0000259" key="5">
    <source>
        <dbReference type="Pfam" id="PF00149"/>
    </source>
</evidence>
<keyword evidence="7" id="KW-1185">Reference proteome</keyword>
<dbReference type="OrthoDB" id="9794568at2"/>
<dbReference type="InterPro" id="IPR004843">
    <property type="entry name" value="Calcineurin-like_PHP"/>
</dbReference>
<dbReference type="EC" id="3.1.4.17" evidence="6"/>
<feature type="domain" description="Calcineurin-like phosphoesterase" evidence="5">
    <location>
        <begin position="1"/>
        <end position="222"/>
    </location>
</feature>
<gene>
    <name evidence="6" type="primary">cpdA</name>
    <name evidence="6" type="ORF">KS4_15030</name>
</gene>
<evidence type="ECO:0000256" key="1">
    <source>
        <dbReference type="ARBA" id="ARBA00022723"/>
    </source>
</evidence>
<protein>
    <submittedName>
        <fullName evidence="6">3',5'-cyclic adenosine monophosphate phosphodiesterase CpdA</fullName>
        <ecNumber evidence="6">3.1.4.17</ecNumber>
    </submittedName>
</protein>
<dbReference type="GO" id="GO:0046872">
    <property type="term" value="F:metal ion binding"/>
    <property type="evidence" value="ECO:0007669"/>
    <property type="project" value="UniProtKB-KW"/>
</dbReference>
<evidence type="ECO:0000256" key="4">
    <source>
        <dbReference type="ARBA" id="ARBA00025742"/>
    </source>
</evidence>